<dbReference type="InterPro" id="IPR025580">
    <property type="entry name" value="Gp46"/>
</dbReference>
<name>A0A1H0YNM3_STREI</name>
<accession>A0A1H0YNM3</accession>
<dbReference type="RefSeq" id="WP_081340990.1">
    <property type="nucleotide sequence ID" value="NZ_FNKE01000001.1"/>
</dbReference>
<reference evidence="3 4" key="1">
    <citation type="submission" date="2016-10" db="EMBL/GenBank/DDBJ databases">
        <authorList>
            <person name="de Groot N.N."/>
        </authorList>
    </citation>
    <scope>NUCLEOTIDE SEQUENCE [LARGE SCALE GENOMIC DNA]</scope>
    <source>
        <strain evidence="3 4">Sb05</strain>
    </source>
</reference>
<evidence type="ECO:0000313" key="3">
    <source>
        <dbReference type="EMBL" id="SDQ16792.1"/>
    </source>
</evidence>
<dbReference type="AlphaFoldDB" id="A0A1H0YNM3"/>
<organism evidence="3 4">
    <name type="scientific">Streptococcus equinus</name>
    <name type="common">Streptococcus bovis</name>
    <dbReference type="NCBI Taxonomy" id="1335"/>
    <lineage>
        <taxon>Bacteria</taxon>
        <taxon>Bacillati</taxon>
        <taxon>Bacillota</taxon>
        <taxon>Bacilli</taxon>
        <taxon>Lactobacillales</taxon>
        <taxon>Streptococcaceae</taxon>
        <taxon>Streptococcus</taxon>
    </lineage>
</organism>
<feature type="region of interest" description="Disordered" evidence="2">
    <location>
        <begin position="20"/>
        <end position="59"/>
    </location>
</feature>
<dbReference type="EMBL" id="FNKE01000001">
    <property type="protein sequence ID" value="SDQ16792.1"/>
    <property type="molecule type" value="Genomic_DNA"/>
</dbReference>
<dbReference type="Proteomes" id="UP000182870">
    <property type="component" value="Unassembled WGS sequence"/>
</dbReference>
<keyword evidence="1" id="KW-0175">Coiled coil</keyword>
<evidence type="ECO:0008006" key="5">
    <source>
        <dbReference type="Google" id="ProtNLM"/>
    </source>
</evidence>
<sequence length="214" mass="23268">MEKQQLLALNARNLQFFAEGGESSGADAGGNDSGLNNDAGNNDAHETDPAFEGPKTQSELDSIINKSNQKALENYKKGEAQRIQDAIAEALKKEKDYSQLSEEERAKREFEDSKKAFAEEKAKFEHDKLVVQVEKDLVSKGLPAEFAELFALDTAENSLKKVGEFEAVFNQAVAEAVKVSLRQKAPGIGTSSVKQTNYGASLAQHANASGKKLF</sequence>
<dbReference type="OrthoDB" id="2224289at2"/>
<feature type="compositionally biased region" description="Low complexity" evidence="2">
    <location>
        <begin position="33"/>
        <end position="42"/>
    </location>
</feature>
<proteinExistence type="predicted"/>
<feature type="coiled-coil region" evidence="1">
    <location>
        <begin position="83"/>
        <end position="120"/>
    </location>
</feature>
<evidence type="ECO:0000256" key="2">
    <source>
        <dbReference type="SAM" id="MobiDB-lite"/>
    </source>
</evidence>
<evidence type="ECO:0000313" key="4">
    <source>
        <dbReference type="Proteomes" id="UP000182870"/>
    </source>
</evidence>
<dbReference type="Pfam" id="PF14265">
    <property type="entry name" value="DUF4355"/>
    <property type="match status" value="1"/>
</dbReference>
<gene>
    <name evidence="3" type="ORF">SAMN05216392_0775</name>
</gene>
<evidence type="ECO:0000256" key="1">
    <source>
        <dbReference type="SAM" id="Coils"/>
    </source>
</evidence>
<protein>
    <recommendedName>
        <fullName evidence="5">DUF4355 domain-containing protein</fullName>
    </recommendedName>
</protein>